<dbReference type="Pfam" id="PF10022">
    <property type="entry name" value="DUF2264"/>
    <property type="match status" value="1"/>
</dbReference>
<dbReference type="KEGG" id="pfla:Pflav_020240"/>
<evidence type="ECO:0000259" key="1">
    <source>
        <dbReference type="Pfam" id="PF10022"/>
    </source>
</evidence>
<reference evidence="2 3" key="2">
    <citation type="submission" date="2020-03" db="EMBL/GenBank/DDBJ databases">
        <authorList>
            <person name="Ichikawa N."/>
            <person name="Kimura A."/>
            <person name="Kitahashi Y."/>
            <person name="Uohara A."/>
        </authorList>
    </citation>
    <scope>NUCLEOTIDE SEQUENCE [LARGE SCALE GENOMIC DNA]</scope>
    <source>
        <strain evidence="2 3">NBRC 107702</strain>
    </source>
</reference>
<dbReference type="AlphaFoldDB" id="A0A6F8XP55"/>
<name>A0A6F8XP55_9ACTN</name>
<organism evidence="2 3">
    <name type="scientific">Phytohabitans flavus</name>
    <dbReference type="NCBI Taxonomy" id="1076124"/>
    <lineage>
        <taxon>Bacteria</taxon>
        <taxon>Bacillati</taxon>
        <taxon>Actinomycetota</taxon>
        <taxon>Actinomycetes</taxon>
        <taxon>Micromonosporales</taxon>
        <taxon>Micromonosporaceae</taxon>
    </lineage>
</organism>
<dbReference type="PANTHER" id="PTHR35339:SF4">
    <property type="entry name" value="LINALOOL DEHYDRATASE_ISOMERASE DOMAIN-CONTAINING PROTEIN"/>
    <property type="match status" value="1"/>
</dbReference>
<evidence type="ECO:0000313" key="3">
    <source>
        <dbReference type="Proteomes" id="UP000502508"/>
    </source>
</evidence>
<evidence type="ECO:0000313" key="2">
    <source>
        <dbReference type="EMBL" id="BCB75614.1"/>
    </source>
</evidence>
<dbReference type="PANTHER" id="PTHR35339">
    <property type="entry name" value="LINALOOL DEHYDRATASE_ISOMERASE DOMAIN-CONTAINING PROTEIN"/>
    <property type="match status" value="1"/>
</dbReference>
<dbReference type="EMBL" id="AP022870">
    <property type="protein sequence ID" value="BCB75614.1"/>
    <property type="molecule type" value="Genomic_DNA"/>
</dbReference>
<feature type="domain" description="DUF2264" evidence="1">
    <location>
        <begin position="6"/>
        <end position="361"/>
    </location>
</feature>
<gene>
    <name evidence="2" type="ORF">Pflav_020240</name>
</gene>
<dbReference type="InterPro" id="IPR016624">
    <property type="entry name" value="UCP014753"/>
</dbReference>
<sequence length="652" mass="70705">MTVGYTRADWESLADRLLLAVRPYASPRHALVDLPGPVSRSGAWSDGLEGYARTFLLAAFRIAGAGGADPHGFLPWYAEGLAAGTDPASPERWPTLHERRQARVEAASVAIALHETRPWLWDALDEPVKARVVDWLAAFLGTSGYDNNWIWFQNIAEAFLRTVGGPWSKEDIERNLSQHDAWYVGDGWYSDGGSGGDARLPGGVGRCQNFDYYCGWAMQFYPLWYSRILGERPDPVWLERLTTFLGDARHLVATDGAPLFQGRSLTYRFAMLAPFWTGALAGATPLLPGETRRLAGTVLRHFVDGGAVDARGLLSIGWHGPFPRIRQLYSGPGSPYWASKAFAGLLLPPDDPVWTEPEQPLPVERGDAVVSLRAPGWVVSSTVDDGIVRVANHGSDHLWDRHAEVDDPFYKRHAYSTHAAPDLSDRAHREPLDSHVALLDATGRPSHRGRIERVAQGTHWAVSRCRPMWLHPSGAGAPAATWYGIRTGPWLTTASVLRGPVEVRLVRVHGARVPESLGEDPEAHWPADPGPWRLHLGGWAVAGERVAVAAGEGWARASSARLTGALYALRGFDDIGVSEGDGANPLGPRSAVPWARTRDAVAEGEVLAAAVVLTGADPQVAADLATAVEVAVTDGTVTVRWPGGEVDTVPLD</sequence>
<proteinExistence type="predicted"/>
<dbReference type="RefSeq" id="WP_173035495.1">
    <property type="nucleotide sequence ID" value="NZ_AP022870.1"/>
</dbReference>
<accession>A0A6F8XP55</accession>
<keyword evidence="3" id="KW-1185">Reference proteome</keyword>
<dbReference type="Proteomes" id="UP000502508">
    <property type="component" value="Chromosome"/>
</dbReference>
<dbReference type="InterPro" id="IPR049349">
    <property type="entry name" value="DUF2264_N"/>
</dbReference>
<reference evidence="2 3" key="1">
    <citation type="submission" date="2020-03" db="EMBL/GenBank/DDBJ databases">
        <title>Whole genome shotgun sequence of Phytohabitans flavus NBRC 107702.</title>
        <authorList>
            <person name="Komaki H."/>
            <person name="Tamura T."/>
        </authorList>
    </citation>
    <scope>NUCLEOTIDE SEQUENCE [LARGE SCALE GENOMIC DNA]</scope>
    <source>
        <strain evidence="2 3">NBRC 107702</strain>
    </source>
</reference>
<protein>
    <recommendedName>
        <fullName evidence="1">DUF2264 domain-containing protein</fullName>
    </recommendedName>
</protein>